<dbReference type="AlphaFoldDB" id="A0A8X6QUC9"/>
<evidence type="ECO:0000313" key="2">
    <source>
        <dbReference type="Proteomes" id="UP000887013"/>
    </source>
</evidence>
<name>A0A8X6QUC9_NEPPI</name>
<dbReference type="Proteomes" id="UP000887013">
    <property type="component" value="Unassembled WGS sequence"/>
</dbReference>
<accession>A0A8X6QUC9</accession>
<proteinExistence type="predicted"/>
<dbReference type="EMBL" id="BMAW01033884">
    <property type="protein sequence ID" value="GFU32332.1"/>
    <property type="molecule type" value="Genomic_DNA"/>
</dbReference>
<sequence length="126" mass="14097">MSRREEEEGWILTLAKKPGGRGGKLHKETVSGGGVIDGATPLLLYSWNLLLLLTKKVRRRLQSTTMPKSKLADGDELGLDGPMAQAQTDSEITFRNEQCISQELVSTKLSKRNFMLTVHLCQEWNL</sequence>
<keyword evidence="2" id="KW-1185">Reference proteome</keyword>
<comment type="caution">
    <text evidence="1">The sequence shown here is derived from an EMBL/GenBank/DDBJ whole genome shotgun (WGS) entry which is preliminary data.</text>
</comment>
<evidence type="ECO:0000313" key="1">
    <source>
        <dbReference type="EMBL" id="GFU32332.1"/>
    </source>
</evidence>
<protein>
    <submittedName>
        <fullName evidence="1">Uncharacterized protein</fullName>
    </submittedName>
</protein>
<organism evidence="1 2">
    <name type="scientific">Nephila pilipes</name>
    <name type="common">Giant wood spider</name>
    <name type="synonym">Nephila maculata</name>
    <dbReference type="NCBI Taxonomy" id="299642"/>
    <lineage>
        <taxon>Eukaryota</taxon>
        <taxon>Metazoa</taxon>
        <taxon>Ecdysozoa</taxon>
        <taxon>Arthropoda</taxon>
        <taxon>Chelicerata</taxon>
        <taxon>Arachnida</taxon>
        <taxon>Araneae</taxon>
        <taxon>Araneomorphae</taxon>
        <taxon>Entelegynae</taxon>
        <taxon>Araneoidea</taxon>
        <taxon>Nephilidae</taxon>
        <taxon>Nephila</taxon>
    </lineage>
</organism>
<reference evidence="1" key="1">
    <citation type="submission" date="2020-08" db="EMBL/GenBank/DDBJ databases">
        <title>Multicomponent nature underlies the extraordinary mechanical properties of spider dragline silk.</title>
        <authorList>
            <person name="Kono N."/>
            <person name="Nakamura H."/>
            <person name="Mori M."/>
            <person name="Yoshida Y."/>
            <person name="Ohtoshi R."/>
            <person name="Malay A.D."/>
            <person name="Moran D.A.P."/>
            <person name="Tomita M."/>
            <person name="Numata K."/>
            <person name="Arakawa K."/>
        </authorList>
    </citation>
    <scope>NUCLEOTIDE SEQUENCE</scope>
</reference>
<gene>
    <name evidence="1" type="ORF">NPIL_3651</name>
</gene>